<gene>
    <name evidence="3" type="ORF">GCM10009777_03570</name>
</gene>
<dbReference type="EMBL" id="BAAAOH010000001">
    <property type="protein sequence ID" value="GAA1974380.1"/>
    <property type="molecule type" value="Genomic_DNA"/>
</dbReference>
<accession>A0ABP5D8E3</accession>
<proteinExistence type="inferred from homology"/>
<comment type="caution">
    <text evidence="3">The sequence shown here is derived from an EMBL/GenBank/DDBJ whole genome shotgun (WGS) entry which is preliminary data.</text>
</comment>
<reference evidence="4" key="1">
    <citation type="journal article" date="2019" name="Int. J. Syst. Evol. Microbiol.">
        <title>The Global Catalogue of Microorganisms (GCM) 10K type strain sequencing project: providing services to taxonomists for standard genome sequencing and annotation.</title>
        <authorList>
            <consortium name="The Broad Institute Genomics Platform"/>
            <consortium name="The Broad Institute Genome Sequencing Center for Infectious Disease"/>
            <person name="Wu L."/>
            <person name="Ma J."/>
        </authorList>
    </citation>
    <scope>NUCLEOTIDE SEQUENCE [LARGE SCALE GENOMIC DNA]</scope>
    <source>
        <strain evidence="4">JCM 14902</strain>
    </source>
</reference>
<dbReference type="PRINTS" id="PR00081">
    <property type="entry name" value="GDHRDH"/>
</dbReference>
<dbReference type="Pfam" id="PF00106">
    <property type="entry name" value="adh_short"/>
    <property type="match status" value="1"/>
</dbReference>
<keyword evidence="4" id="KW-1185">Reference proteome</keyword>
<evidence type="ECO:0000256" key="2">
    <source>
        <dbReference type="ARBA" id="ARBA00023002"/>
    </source>
</evidence>
<dbReference type="SUPFAM" id="SSF51735">
    <property type="entry name" value="NAD(P)-binding Rossmann-fold domains"/>
    <property type="match status" value="1"/>
</dbReference>
<name>A0ABP5D8E3_9MICO</name>
<protein>
    <submittedName>
        <fullName evidence="3">SDR family NAD(P)-dependent oxidoreductase</fullName>
    </submittedName>
</protein>
<evidence type="ECO:0000256" key="1">
    <source>
        <dbReference type="ARBA" id="ARBA00006484"/>
    </source>
</evidence>
<comment type="similarity">
    <text evidence="1">Belongs to the short-chain dehydrogenases/reductases (SDR) family.</text>
</comment>
<evidence type="ECO:0000313" key="4">
    <source>
        <dbReference type="Proteomes" id="UP001500326"/>
    </source>
</evidence>
<dbReference type="PANTHER" id="PTHR24320">
    <property type="entry name" value="RETINOL DEHYDROGENASE"/>
    <property type="match status" value="1"/>
</dbReference>
<dbReference type="InterPro" id="IPR036291">
    <property type="entry name" value="NAD(P)-bd_dom_sf"/>
</dbReference>
<dbReference type="Proteomes" id="UP001500326">
    <property type="component" value="Unassembled WGS sequence"/>
</dbReference>
<dbReference type="PANTHER" id="PTHR24320:SF274">
    <property type="entry name" value="CHAIN DEHYDROGENASE, PUTATIVE (AFU_ORTHOLOGUE AFUA_4G00440)-RELATED"/>
    <property type="match status" value="1"/>
</dbReference>
<dbReference type="Gene3D" id="3.40.50.720">
    <property type="entry name" value="NAD(P)-binding Rossmann-like Domain"/>
    <property type="match status" value="1"/>
</dbReference>
<organism evidence="3 4">
    <name type="scientific">Microbacterium pumilum</name>
    <dbReference type="NCBI Taxonomy" id="344165"/>
    <lineage>
        <taxon>Bacteria</taxon>
        <taxon>Bacillati</taxon>
        <taxon>Actinomycetota</taxon>
        <taxon>Actinomycetes</taxon>
        <taxon>Micrococcales</taxon>
        <taxon>Microbacteriaceae</taxon>
        <taxon>Microbacterium</taxon>
    </lineage>
</organism>
<dbReference type="RefSeq" id="WP_344057950.1">
    <property type="nucleotide sequence ID" value="NZ_BAAAOH010000001.1"/>
</dbReference>
<keyword evidence="2" id="KW-0560">Oxidoreductase</keyword>
<evidence type="ECO:0000313" key="3">
    <source>
        <dbReference type="EMBL" id="GAA1974380.1"/>
    </source>
</evidence>
<sequence>MALILVTGASTGLGLAAAIELADDGHDLVVHARTPDRVPGADTARWAGAVIGDLSDLEATRDVARQANEFGRFDAVIHNAGTMRSPATVPVNIVAPYVLTALLHKPGRLIYLSSSMHRGGSVDLDRLASATATYSDTKLWVTTLSRAGAHRWPDTTSHAVDPGWVPTRMGGSAAPDDLVEGHRTQTWLATDPDVRPATGGYWHHRRTQSPHSAATDVDFQTRLLAALARRTGIHLD</sequence>
<dbReference type="InterPro" id="IPR002347">
    <property type="entry name" value="SDR_fam"/>
</dbReference>